<dbReference type="InterPro" id="IPR008417">
    <property type="entry name" value="BAP29/BAP31"/>
</dbReference>
<evidence type="ECO:0000256" key="5">
    <source>
        <dbReference type="RuleBase" id="RU367026"/>
    </source>
</evidence>
<comment type="subcellular location">
    <subcellularLocation>
        <location evidence="5">Endoplasmic reticulum membrane</location>
        <topology evidence="5">Multi-pass membrane protein</topology>
    </subcellularLocation>
    <subcellularLocation>
        <location evidence="1">Membrane</location>
        <topology evidence="1">Multi-pass membrane protein</topology>
    </subcellularLocation>
</comment>
<evidence type="ECO:0000313" key="9">
    <source>
        <dbReference type="EMBL" id="GME68953.1"/>
    </source>
</evidence>
<feature type="region of interest" description="Disordered" evidence="7">
    <location>
        <begin position="157"/>
        <end position="188"/>
    </location>
</feature>
<evidence type="ECO:0000259" key="8">
    <source>
        <dbReference type="Pfam" id="PF05529"/>
    </source>
</evidence>
<sequence>MSLPFASQQIQITIKCVFGFTLILFLDAFNRMLKVTEELNKFQGGLDRTEIQARRFYSQRNTYLCGFTLFLTLIVSRTYSLVFELLNVKDAIRAHEQTEKKDVLDLADKSQVAELKQKIKEQDELILNLKNKSKSLSDDYMELTGNSIKTDLNLKSKSDLKESDSKESDFASVQDEGSKNIKNRLRKT</sequence>
<accession>A0A9W6WG51</accession>
<evidence type="ECO:0000256" key="4">
    <source>
        <dbReference type="ARBA" id="ARBA00023136"/>
    </source>
</evidence>
<dbReference type="InterPro" id="IPR040463">
    <property type="entry name" value="BAP29/BAP31_N"/>
</dbReference>
<evidence type="ECO:0000256" key="2">
    <source>
        <dbReference type="ARBA" id="ARBA00022692"/>
    </source>
</evidence>
<dbReference type="GO" id="GO:0070973">
    <property type="term" value="P:protein localization to endoplasmic reticulum exit site"/>
    <property type="evidence" value="ECO:0007669"/>
    <property type="project" value="UniProtKB-UniRule"/>
</dbReference>
<feature type="transmembrane region" description="Helical" evidence="5">
    <location>
        <begin position="12"/>
        <end position="29"/>
    </location>
</feature>
<dbReference type="Pfam" id="PF05529">
    <property type="entry name" value="Bap31"/>
    <property type="match status" value="1"/>
</dbReference>
<keyword evidence="2 5" id="KW-0812">Transmembrane</keyword>
<dbReference type="GO" id="GO:0005789">
    <property type="term" value="C:endoplasmic reticulum membrane"/>
    <property type="evidence" value="ECO:0007669"/>
    <property type="project" value="UniProtKB-SubCell"/>
</dbReference>
<comment type="similarity">
    <text evidence="5">Belongs to the BCAP29/BCAP31 family.</text>
</comment>
<feature type="coiled-coil region" evidence="6">
    <location>
        <begin position="112"/>
        <end position="139"/>
    </location>
</feature>
<feature type="domain" description="BAP29/BAP31 transmembrane" evidence="8">
    <location>
        <begin position="3"/>
        <end position="93"/>
    </location>
</feature>
<protein>
    <recommendedName>
        <fullName evidence="5">Endoplasmic reticulum transmembrane protein</fullName>
    </recommendedName>
</protein>
<keyword evidence="5" id="KW-0653">Protein transport</keyword>
<evidence type="ECO:0000256" key="7">
    <source>
        <dbReference type="SAM" id="MobiDB-lite"/>
    </source>
</evidence>
<keyword evidence="10" id="KW-1185">Reference proteome</keyword>
<keyword evidence="4 5" id="KW-0472">Membrane</keyword>
<keyword evidence="5" id="KW-0931">ER-Golgi transport</keyword>
<evidence type="ECO:0000313" key="10">
    <source>
        <dbReference type="Proteomes" id="UP001165120"/>
    </source>
</evidence>
<dbReference type="GO" id="GO:0006886">
    <property type="term" value="P:intracellular protein transport"/>
    <property type="evidence" value="ECO:0007669"/>
    <property type="project" value="UniProtKB-UniRule"/>
</dbReference>
<evidence type="ECO:0000256" key="6">
    <source>
        <dbReference type="SAM" id="Coils"/>
    </source>
</evidence>
<organism evidence="9 10">
    <name type="scientific">Candida boidinii</name>
    <name type="common">Yeast</name>
    <dbReference type="NCBI Taxonomy" id="5477"/>
    <lineage>
        <taxon>Eukaryota</taxon>
        <taxon>Fungi</taxon>
        <taxon>Dikarya</taxon>
        <taxon>Ascomycota</taxon>
        <taxon>Saccharomycotina</taxon>
        <taxon>Pichiomycetes</taxon>
        <taxon>Pichiales</taxon>
        <taxon>Pichiaceae</taxon>
        <taxon>Ogataea</taxon>
        <taxon>Ogataea/Candida clade</taxon>
    </lineage>
</organism>
<dbReference type="PANTHER" id="PTHR12701">
    <property type="entry name" value="BCR-ASSOCIATED PROTEIN, BAP"/>
    <property type="match status" value="1"/>
</dbReference>
<dbReference type="PANTHER" id="PTHR12701:SF20">
    <property type="entry name" value="ENDOPLASMIC RETICULUM TRANSMEMBRANE PROTEIN"/>
    <property type="match status" value="1"/>
</dbReference>
<name>A0A9W6WG51_CANBO</name>
<reference evidence="9" key="1">
    <citation type="submission" date="2023-04" db="EMBL/GenBank/DDBJ databases">
        <title>Candida boidinii NBRC 10035.</title>
        <authorList>
            <person name="Ichikawa N."/>
            <person name="Sato H."/>
            <person name="Tonouchi N."/>
        </authorList>
    </citation>
    <scope>NUCLEOTIDE SEQUENCE</scope>
    <source>
        <strain evidence="9">NBRC 10035</strain>
    </source>
</reference>
<dbReference type="Proteomes" id="UP001165120">
    <property type="component" value="Unassembled WGS sequence"/>
</dbReference>
<dbReference type="AlphaFoldDB" id="A0A9W6WG51"/>
<keyword evidence="3 5" id="KW-1133">Transmembrane helix</keyword>
<keyword evidence="5" id="KW-0256">Endoplasmic reticulum</keyword>
<dbReference type="GO" id="GO:0006888">
    <property type="term" value="P:endoplasmic reticulum to Golgi vesicle-mediated transport"/>
    <property type="evidence" value="ECO:0007669"/>
    <property type="project" value="UniProtKB-UniRule"/>
</dbReference>
<gene>
    <name evidence="9" type="ORF">Cboi02_000197300</name>
</gene>
<proteinExistence type="inferred from homology"/>
<feature type="transmembrane region" description="Helical" evidence="5">
    <location>
        <begin position="63"/>
        <end position="83"/>
    </location>
</feature>
<comment type="caution">
    <text evidence="9">The sequence shown here is derived from an EMBL/GenBank/DDBJ whole genome shotgun (WGS) entry which is preliminary data.</text>
</comment>
<comment type="caution">
    <text evidence="5">Lacks conserved residue(s) required for the propagation of feature annotation.</text>
</comment>
<keyword evidence="6" id="KW-0175">Coiled coil</keyword>
<feature type="compositionally biased region" description="Basic and acidic residues" evidence="7">
    <location>
        <begin position="157"/>
        <end position="169"/>
    </location>
</feature>
<evidence type="ECO:0000256" key="3">
    <source>
        <dbReference type="ARBA" id="ARBA00022989"/>
    </source>
</evidence>
<comment type="function">
    <text evidence="5">May play a role in anterograde transport of membrane proteins from the endoplasmic reticulum to the Golgi.</text>
</comment>
<dbReference type="EMBL" id="BSXN01000535">
    <property type="protein sequence ID" value="GME68953.1"/>
    <property type="molecule type" value="Genomic_DNA"/>
</dbReference>
<keyword evidence="5" id="KW-0813">Transport</keyword>
<evidence type="ECO:0000256" key="1">
    <source>
        <dbReference type="ARBA" id="ARBA00004141"/>
    </source>
</evidence>